<evidence type="ECO:0000256" key="3">
    <source>
        <dbReference type="ARBA" id="ARBA00022679"/>
    </source>
</evidence>
<dbReference type="Pfam" id="PF02518">
    <property type="entry name" value="HATPase_c"/>
    <property type="match status" value="1"/>
</dbReference>
<reference evidence="10 11" key="1">
    <citation type="submission" date="2018-05" db="EMBL/GenBank/DDBJ databases">
        <title>Freshwater and sediment microbial communities from various areas in North America, analyzing microbe dynamics in response to fracking.</title>
        <authorList>
            <person name="Lamendella R."/>
        </authorList>
    </citation>
    <scope>NUCLEOTIDE SEQUENCE [LARGE SCALE GENOMIC DNA]</scope>
    <source>
        <strain evidence="10 11">DB-3</strain>
    </source>
</reference>
<feature type="transmembrane region" description="Helical" evidence="8">
    <location>
        <begin position="39"/>
        <end position="58"/>
    </location>
</feature>
<dbReference type="EMBL" id="QGTZ01000008">
    <property type="protein sequence ID" value="PWW37957.1"/>
    <property type="molecule type" value="Genomic_DNA"/>
</dbReference>
<keyword evidence="6" id="KW-0067">ATP-binding</keyword>
<keyword evidence="4" id="KW-0547">Nucleotide-binding</keyword>
<dbReference type="PANTHER" id="PTHR43065">
    <property type="entry name" value="SENSOR HISTIDINE KINASE"/>
    <property type="match status" value="1"/>
</dbReference>
<protein>
    <recommendedName>
        <fullName evidence="2">histidine kinase</fullName>
        <ecNumber evidence="2">2.7.13.3</ecNumber>
    </recommendedName>
</protein>
<dbReference type="InterPro" id="IPR005467">
    <property type="entry name" value="His_kinase_dom"/>
</dbReference>
<dbReference type="Gene3D" id="3.30.565.10">
    <property type="entry name" value="Histidine kinase-like ATPase, C-terminal domain"/>
    <property type="match status" value="1"/>
</dbReference>
<proteinExistence type="predicted"/>
<keyword evidence="3" id="KW-0808">Transferase</keyword>
<feature type="domain" description="Histidine kinase" evidence="9">
    <location>
        <begin position="319"/>
        <end position="427"/>
    </location>
</feature>
<gene>
    <name evidence="10" type="ORF">DET56_108150</name>
</gene>
<dbReference type="InterPro" id="IPR004358">
    <property type="entry name" value="Sig_transdc_His_kin-like_C"/>
</dbReference>
<comment type="catalytic activity">
    <reaction evidence="1">
        <text>ATP + protein L-histidine = ADP + protein N-phospho-L-histidine.</text>
        <dbReference type="EC" id="2.7.13.3"/>
    </reaction>
</comment>
<keyword evidence="7" id="KW-0902">Two-component regulatory system</keyword>
<evidence type="ECO:0000256" key="4">
    <source>
        <dbReference type="ARBA" id="ARBA00022741"/>
    </source>
</evidence>
<dbReference type="GO" id="GO:0000160">
    <property type="term" value="P:phosphorelay signal transduction system"/>
    <property type="evidence" value="ECO:0007669"/>
    <property type="project" value="UniProtKB-KW"/>
</dbReference>
<evidence type="ECO:0000313" key="10">
    <source>
        <dbReference type="EMBL" id="PWW37957.1"/>
    </source>
</evidence>
<name>A0A855Y6X6_9BACL</name>
<accession>A0A855Y6X6</accession>
<keyword evidence="5 10" id="KW-0418">Kinase</keyword>
<dbReference type="GO" id="GO:0005524">
    <property type="term" value="F:ATP binding"/>
    <property type="evidence" value="ECO:0007669"/>
    <property type="project" value="UniProtKB-KW"/>
</dbReference>
<dbReference type="AlphaFoldDB" id="A0A855Y6X6"/>
<dbReference type="EC" id="2.7.13.3" evidence="2"/>
<dbReference type="PROSITE" id="PS50109">
    <property type="entry name" value="HIS_KIN"/>
    <property type="match status" value="1"/>
</dbReference>
<keyword evidence="8" id="KW-0472">Membrane</keyword>
<evidence type="ECO:0000256" key="6">
    <source>
        <dbReference type="ARBA" id="ARBA00022840"/>
    </source>
</evidence>
<keyword evidence="8" id="KW-0812">Transmembrane</keyword>
<dbReference type="Proteomes" id="UP000247078">
    <property type="component" value="Unassembled WGS sequence"/>
</dbReference>
<feature type="transmembrane region" description="Helical" evidence="8">
    <location>
        <begin position="121"/>
        <end position="138"/>
    </location>
</feature>
<evidence type="ECO:0000313" key="11">
    <source>
        <dbReference type="Proteomes" id="UP000247078"/>
    </source>
</evidence>
<evidence type="ECO:0000256" key="5">
    <source>
        <dbReference type="ARBA" id="ARBA00022777"/>
    </source>
</evidence>
<feature type="transmembrane region" description="Helical" evidence="8">
    <location>
        <begin position="158"/>
        <end position="178"/>
    </location>
</feature>
<dbReference type="InterPro" id="IPR036890">
    <property type="entry name" value="HATPase_C_sf"/>
</dbReference>
<dbReference type="PANTHER" id="PTHR43065:SF46">
    <property type="entry name" value="C4-DICARBOXYLATE TRANSPORT SENSOR PROTEIN DCTB"/>
    <property type="match status" value="1"/>
</dbReference>
<evidence type="ECO:0000256" key="8">
    <source>
        <dbReference type="SAM" id="Phobius"/>
    </source>
</evidence>
<comment type="caution">
    <text evidence="10">The sequence shown here is derived from an EMBL/GenBank/DDBJ whole genome shotgun (WGS) entry which is preliminary data.</text>
</comment>
<evidence type="ECO:0000259" key="9">
    <source>
        <dbReference type="PROSITE" id="PS50109"/>
    </source>
</evidence>
<keyword evidence="8" id="KW-1133">Transmembrane helix</keyword>
<dbReference type="InterPro" id="IPR003594">
    <property type="entry name" value="HATPase_dom"/>
</dbReference>
<dbReference type="SUPFAM" id="SSF55874">
    <property type="entry name" value="ATPase domain of HSP90 chaperone/DNA topoisomerase II/histidine kinase"/>
    <property type="match status" value="1"/>
</dbReference>
<evidence type="ECO:0000256" key="1">
    <source>
        <dbReference type="ARBA" id="ARBA00000085"/>
    </source>
</evidence>
<sequence length="443" mass="50008">MKRSMRNWVKNENVQMTAIAFATAVGAQFKINPFREDYFRIGLGVSILLFLLMIMPHLSYVKTGILTGIANLLFQSADLINHVQTVSILESMRDNLGAGVYYVVFAYGLSKFRHQFHEMQPLLLGGLITCIDFSSNFVELLLRGMLSGTNIFYMKEWLYLLVVGGLRSYFVIGLYNSFAVRQMRLLHAEQEKRMEQMLSVNSGLYGEAFYLQKAMNTIEGIAVDSYDLYRDLREQELNQYSQRTLGIAQQIHEVKKDSQRILAGLLKLYDNEKAVNMSLSEVLNFSIKGNRKYSEMLNRKIEIRIEQQYDCDSPYYIPLLTVMNNLIANAVEAIENDGTIRIRVLEEGADVQFVVIDSGKGVPEAKRDVIFEPGYTTKFNEVGIAATGIGLSHVRDIVQSLEGRISVKSAPQGEKGSSFVVSIPKANLINEDGADDAFYPDRG</sequence>
<evidence type="ECO:0000256" key="7">
    <source>
        <dbReference type="ARBA" id="ARBA00023012"/>
    </source>
</evidence>
<dbReference type="PRINTS" id="PR00344">
    <property type="entry name" value="BCTRLSENSOR"/>
</dbReference>
<dbReference type="GO" id="GO:0004673">
    <property type="term" value="F:protein histidine kinase activity"/>
    <property type="evidence" value="ECO:0007669"/>
    <property type="project" value="UniProtKB-EC"/>
</dbReference>
<evidence type="ECO:0000256" key="2">
    <source>
        <dbReference type="ARBA" id="ARBA00012438"/>
    </source>
</evidence>
<organism evidence="10 11">
    <name type="scientific">Paenibacillus pabuli</name>
    <dbReference type="NCBI Taxonomy" id="1472"/>
    <lineage>
        <taxon>Bacteria</taxon>
        <taxon>Bacillati</taxon>
        <taxon>Bacillota</taxon>
        <taxon>Bacilli</taxon>
        <taxon>Bacillales</taxon>
        <taxon>Paenibacillaceae</taxon>
        <taxon>Paenibacillus</taxon>
    </lineage>
</organism>
<dbReference type="SMART" id="SM00387">
    <property type="entry name" value="HATPase_c"/>
    <property type="match status" value="1"/>
</dbReference>